<reference evidence="1 2" key="1">
    <citation type="submission" date="2021-04" db="EMBL/GenBank/DDBJ databases">
        <authorList>
            <person name="Pira H."/>
            <person name="Risdian C."/>
            <person name="Wink J."/>
        </authorList>
    </citation>
    <scope>NUCLEOTIDE SEQUENCE [LARGE SCALE GENOMIC DNA]</scope>
    <source>
        <strain evidence="1 2">WHA3</strain>
    </source>
</reference>
<dbReference type="Proteomes" id="UP000722336">
    <property type="component" value="Unassembled WGS sequence"/>
</dbReference>
<comment type="caution">
    <text evidence="1">The sequence shown here is derived from an EMBL/GenBank/DDBJ whole genome shotgun (WGS) entry which is preliminary data.</text>
</comment>
<organism evidence="1 2">
    <name type="scientific">Pacificimonas pallii</name>
    <dbReference type="NCBI Taxonomy" id="2827236"/>
    <lineage>
        <taxon>Bacteria</taxon>
        <taxon>Pseudomonadati</taxon>
        <taxon>Pseudomonadota</taxon>
        <taxon>Alphaproteobacteria</taxon>
        <taxon>Sphingomonadales</taxon>
        <taxon>Sphingosinicellaceae</taxon>
        <taxon>Pacificimonas</taxon>
    </lineage>
</organism>
<name>A0ABS6SIB3_9SPHN</name>
<gene>
    <name evidence="1" type="ORF">KCG44_13485</name>
</gene>
<protein>
    <submittedName>
        <fullName evidence="1">Uncharacterized protein</fullName>
    </submittedName>
</protein>
<evidence type="ECO:0000313" key="2">
    <source>
        <dbReference type="Proteomes" id="UP000722336"/>
    </source>
</evidence>
<dbReference type="EMBL" id="JAGSPA010000005">
    <property type="protein sequence ID" value="MBV7257793.1"/>
    <property type="molecule type" value="Genomic_DNA"/>
</dbReference>
<proteinExistence type="predicted"/>
<dbReference type="RefSeq" id="WP_218446642.1">
    <property type="nucleotide sequence ID" value="NZ_JAGSPA010000005.1"/>
</dbReference>
<accession>A0ABS6SIB3</accession>
<keyword evidence="2" id="KW-1185">Reference proteome</keyword>
<sequence>MEKRAQEAPGAAETIADVSELLSELARRWAGRRVGALNGYRQILSDYGAGRTDVRKTASAALRLTAEEAVKYPGELLDLASDYASGVARMAGLSAKGARTSPGSQRAVHDLMLSGKIGETATADMLIENPRDAEVTIGFAATAFSTDARVTKLTPSFDPPTCTLPPGSERKIAVSVKLDGRTVNAGETYAAQAVVDGFDDMVLRLNLAVDAA</sequence>
<evidence type="ECO:0000313" key="1">
    <source>
        <dbReference type="EMBL" id="MBV7257793.1"/>
    </source>
</evidence>